<protein>
    <recommendedName>
        <fullName evidence="2">Secretion system C-terminal sorting domain-containing protein</fullName>
    </recommendedName>
</protein>
<evidence type="ECO:0000259" key="2">
    <source>
        <dbReference type="Pfam" id="PF18962"/>
    </source>
</evidence>
<dbReference type="Pfam" id="PF18962">
    <property type="entry name" value="Por_Secre_tail"/>
    <property type="match status" value="1"/>
</dbReference>
<evidence type="ECO:0000313" key="3">
    <source>
        <dbReference type="EMBL" id="CAL2101428.1"/>
    </source>
</evidence>
<gene>
    <name evidence="3" type="ORF">T190423A01A_150015</name>
</gene>
<keyword evidence="4" id="KW-1185">Reference proteome</keyword>
<evidence type="ECO:0000313" key="4">
    <source>
        <dbReference type="Proteomes" id="UP001497527"/>
    </source>
</evidence>
<evidence type="ECO:0000256" key="1">
    <source>
        <dbReference type="ARBA" id="ARBA00022729"/>
    </source>
</evidence>
<organism evidence="3 4">
    <name type="scientific">Tenacibaculum polynesiense</name>
    <dbReference type="NCBI Taxonomy" id="3137857"/>
    <lineage>
        <taxon>Bacteria</taxon>
        <taxon>Pseudomonadati</taxon>
        <taxon>Bacteroidota</taxon>
        <taxon>Flavobacteriia</taxon>
        <taxon>Flavobacteriales</taxon>
        <taxon>Flavobacteriaceae</taxon>
        <taxon>Tenacibaculum</taxon>
    </lineage>
</organism>
<comment type="caution">
    <text evidence="3">The sequence shown here is derived from an EMBL/GenBank/DDBJ whole genome shotgun (WGS) entry which is preliminary data.</text>
</comment>
<dbReference type="InterPro" id="IPR026444">
    <property type="entry name" value="Secre_tail"/>
</dbReference>
<sequence length="138" mass="15593">MYLEDRLLEKYIDLTKESYQVTLSQSENGIGRFYLHSKVEVIIPEVTSEDIKLYTANQTLFVEGIQGERFEVALYNTLGSLVYQGEFTGSGKNSIALPTVETGVYVVNVKSTIGVINKKVILKKISIDENTKYDKSRK</sequence>
<accession>A0ABM9P7V7</accession>
<dbReference type="Proteomes" id="UP001497527">
    <property type="component" value="Unassembled WGS sequence"/>
</dbReference>
<name>A0ABM9P7V7_9FLAO</name>
<reference evidence="3 4" key="1">
    <citation type="submission" date="2024-05" db="EMBL/GenBank/DDBJ databases">
        <authorList>
            <person name="Duchaud E."/>
        </authorList>
    </citation>
    <scope>NUCLEOTIDE SEQUENCE [LARGE SCALE GENOMIC DNA]</scope>
    <source>
        <strain evidence="3">Ena-SAMPLE-TAB-13-05-2024-13:56:06:370-140308</strain>
    </source>
</reference>
<dbReference type="NCBIfam" id="TIGR04183">
    <property type="entry name" value="Por_Secre_tail"/>
    <property type="match status" value="1"/>
</dbReference>
<proteinExistence type="predicted"/>
<keyword evidence="1" id="KW-0732">Signal</keyword>
<dbReference type="EMBL" id="CAXJIO010000006">
    <property type="protein sequence ID" value="CAL2101428.1"/>
    <property type="molecule type" value="Genomic_DNA"/>
</dbReference>
<feature type="domain" description="Secretion system C-terminal sorting" evidence="2">
    <location>
        <begin position="60"/>
        <end position="121"/>
    </location>
</feature>